<evidence type="ECO:0000313" key="4">
    <source>
        <dbReference type="Proteomes" id="UP000244450"/>
    </source>
</evidence>
<protein>
    <recommendedName>
        <fullName evidence="2">DUF7674 domain-containing protein</fullName>
    </recommendedName>
</protein>
<evidence type="ECO:0000256" key="1">
    <source>
        <dbReference type="SAM" id="MobiDB-lite"/>
    </source>
</evidence>
<feature type="compositionally biased region" description="Polar residues" evidence="1">
    <location>
        <begin position="13"/>
        <end position="23"/>
    </location>
</feature>
<proteinExistence type="predicted"/>
<organism evidence="3 4">
    <name type="scientific">Chitinophaga parva</name>
    <dbReference type="NCBI Taxonomy" id="2169414"/>
    <lineage>
        <taxon>Bacteria</taxon>
        <taxon>Pseudomonadati</taxon>
        <taxon>Bacteroidota</taxon>
        <taxon>Chitinophagia</taxon>
        <taxon>Chitinophagales</taxon>
        <taxon>Chitinophagaceae</taxon>
        <taxon>Chitinophaga</taxon>
    </lineage>
</organism>
<dbReference type="InterPro" id="IPR056091">
    <property type="entry name" value="DUF7674"/>
</dbReference>
<sequence length="140" mass="16382">MPGDAIPSRPAIQPTNHPDMNTWRNKAKESLPGLRVNLQRASLYQVFFDLRNALYMAHQAKDERLLTNIYGFAEWCYRHSDMWNAAGVAFYEHLGDDDLVRREFPRYVSHSIYREIEPRLAVSLSAAQLYEIQKVYSCMR</sequence>
<feature type="domain" description="DUF7674" evidence="2">
    <location>
        <begin position="26"/>
        <end position="117"/>
    </location>
</feature>
<dbReference type="Pfam" id="PF24722">
    <property type="entry name" value="DUF7674"/>
    <property type="match status" value="1"/>
</dbReference>
<dbReference type="AlphaFoldDB" id="A0A2T7BJ20"/>
<keyword evidence="4" id="KW-1185">Reference proteome</keyword>
<comment type="caution">
    <text evidence="3">The sequence shown here is derived from an EMBL/GenBank/DDBJ whole genome shotgun (WGS) entry which is preliminary data.</text>
</comment>
<dbReference type="EMBL" id="QCYK01000002">
    <property type="protein sequence ID" value="PUZ26275.1"/>
    <property type="molecule type" value="Genomic_DNA"/>
</dbReference>
<gene>
    <name evidence="3" type="ORF">DCC81_18805</name>
</gene>
<dbReference type="Proteomes" id="UP000244450">
    <property type="component" value="Unassembled WGS sequence"/>
</dbReference>
<reference evidence="3 4" key="1">
    <citation type="submission" date="2018-04" db="EMBL/GenBank/DDBJ databases">
        <title>Chitinophaga fuyangensis sp. nov., isolated from soil in a chemical factory.</title>
        <authorList>
            <person name="Chen K."/>
        </authorList>
    </citation>
    <scope>NUCLEOTIDE SEQUENCE [LARGE SCALE GENOMIC DNA]</scope>
    <source>
        <strain evidence="3 4">LY-1</strain>
    </source>
</reference>
<accession>A0A2T7BJ20</accession>
<feature type="region of interest" description="Disordered" evidence="1">
    <location>
        <begin position="1"/>
        <end position="23"/>
    </location>
</feature>
<evidence type="ECO:0000313" key="3">
    <source>
        <dbReference type="EMBL" id="PUZ26275.1"/>
    </source>
</evidence>
<name>A0A2T7BJ20_9BACT</name>
<evidence type="ECO:0000259" key="2">
    <source>
        <dbReference type="Pfam" id="PF24722"/>
    </source>
</evidence>